<dbReference type="InterPro" id="IPR037066">
    <property type="entry name" value="Plug_dom_sf"/>
</dbReference>
<evidence type="ECO:0000256" key="9">
    <source>
        <dbReference type="ARBA" id="ARBA00023237"/>
    </source>
</evidence>
<name>A0A917ZKY7_9GAMM</name>
<evidence type="ECO:0000256" key="10">
    <source>
        <dbReference type="PROSITE-ProRule" id="PRU01360"/>
    </source>
</evidence>
<dbReference type="PANTHER" id="PTHR32552">
    <property type="entry name" value="FERRICHROME IRON RECEPTOR-RELATED"/>
    <property type="match status" value="1"/>
</dbReference>
<comment type="similarity">
    <text evidence="2 10 11">Belongs to the TonB-dependent receptor family.</text>
</comment>
<evidence type="ECO:0000313" key="16">
    <source>
        <dbReference type="Proteomes" id="UP000599578"/>
    </source>
</evidence>
<comment type="subcellular location">
    <subcellularLocation>
        <location evidence="1 10">Cell outer membrane</location>
        <topology evidence="1 10">Multi-pass membrane protein</topology>
    </subcellularLocation>
</comment>
<keyword evidence="6 11" id="KW-0798">TonB box</keyword>
<evidence type="ECO:0000256" key="8">
    <source>
        <dbReference type="ARBA" id="ARBA00023170"/>
    </source>
</evidence>
<organism evidence="15 16">
    <name type="scientific">Marinobacterium nitratireducens</name>
    <dbReference type="NCBI Taxonomy" id="518897"/>
    <lineage>
        <taxon>Bacteria</taxon>
        <taxon>Pseudomonadati</taxon>
        <taxon>Pseudomonadota</taxon>
        <taxon>Gammaproteobacteria</taxon>
        <taxon>Oceanospirillales</taxon>
        <taxon>Oceanospirillaceae</taxon>
        <taxon>Marinobacterium</taxon>
    </lineage>
</organism>
<dbReference type="InterPro" id="IPR012910">
    <property type="entry name" value="Plug_dom"/>
</dbReference>
<sequence length="745" mass="81143">MTGKAVNGPATLRRELDFNRSATIAGTLSLALSSAMITPAFAEELSLDTLVIEDGRIAADANPYAEPDAPYKARRTSDSRRARDIADTPQTMTVLTKDAIEDSGKTELKDILSAQPGITLGTGEGGNSFGDRYIIRGYEARNDVFTDGLRDPGLITRETFALEQIEISKGPSSTFAGRGSTGGAVNSVTKKASLDDDFATVQGGLGTDDYQRYTFDGNKVVNDDLAVRFNTLYTEADIPDREPAGEQRQGALLSGVYQATAALALSADYYYFRGDDRSDPGTFMTDGRPDQDARYVGPDGLDFQDTEADIFTFKIDAELTDELRLENKSRIGSTANDYIVSVYSARSGGLRSFTGWQENDYVGNQTNLIWDTRLGGMRHTIIGGIEYADEDTDAGNYNVTADGSFVVDPYNPVHSGWNGSYGRSDTLTRLNLETVSAYLMDTITLNDDWEIFAGVRYDHFDYDLWAGERTGRGGVIIPEAQYKYSDGFWNGHLGATWSPWEDGNVYATWSTSSNINGGEADAATNCGYGGICTDADGQYEAADPEQSTNLELGTKWNLMDERLLLTAALFRTTKDDVIEDNGDSYATGGNLNTGRNRVEGIELGLSGNITDRLSGQAGIALMNSETLDSYDEANIGRPKANFAEKSANIQLRYQATPAFAFGGVMTYSSEIFGGQPDAAARTSIRLPGYTVYDAFVSYDFSPQLNLRANVQNLFDKDYYTATYRGGSIVYIGDGRAANLALTYRF</sequence>
<dbReference type="InterPro" id="IPR036942">
    <property type="entry name" value="Beta-barrel_TonB_sf"/>
</dbReference>
<keyword evidence="8 15" id="KW-0675">Receptor</keyword>
<keyword evidence="4 10" id="KW-1134">Transmembrane beta strand</keyword>
<dbReference type="CDD" id="cd01347">
    <property type="entry name" value="ligand_gated_channel"/>
    <property type="match status" value="1"/>
</dbReference>
<keyword evidence="9 10" id="KW-0998">Cell outer membrane</keyword>
<protein>
    <submittedName>
        <fullName evidence="15">TonB-dependent receptor</fullName>
    </submittedName>
</protein>
<evidence type="ECO:0000259" key="14">
    <source>
        <dbReference type="Pfam" id="PF07715"/>
    </source>
</evidence>
<evidence type="ECO:0000256" key="7">
    <source>
        <dbReference type="ARBA" id="ARBA00023136"/>
    </source>
</evidence>
<feature type="region of interest" description="Disordered" evidence="12">
    <location>
        <begin position="62"/>
        <end position="82"/>
    </location>
</feature>
<dbReference type="InterPro" id="IPR000531">
    <property type="entry name" value="Beta-barrel_TonB"/>
</dbReference>
<comment type="caution">
    <text evidence="15">The sequence shown here is derived from an EMBL/GenBank/DDBJ whole genome shotgun (WGS) entry which is preliminary data.</text>
</comment>
<evidence type="ECO:0000256" key="11">
    <source>
        <dbReference type="RuleBase" id="RU003357"/>
    </source>
</evidence>
<dbReference type="GO" id="GO:0015891">
    <property type="term" value="P:siderophore transport"/>
    <property type="evidence" value="ECO:0007669"/>
    <property type="project" value="InterPro"/>
</dbReference>
<feature type="domain" description="TonB-dependent receptor plug" evidence="14">
    <location>
        <begin position="85"/>
        <end position="184"/>
    </location>
</feature>
<reference evidence="15 16" key="1">
    <citation type="journal article" date="2014" name="Int. J. Syst. Evol. Microbiol.">
        <title>Complete genome sequence of Corynebacterium casei LMG S-19264T (=DSM 44701T), isolated from a smear-ripened cheese.</title>
        <authorList>
            <consortium name="US DOE Joint Genome Institute (JGI-PGF)"/>
            <person name="Walter F."/>
            <person name="Albersmeier A."/>
            <person name="Kalinowski J."/>
            <person name="Ruckert C."/>
        </authorList>
    </citation>
    <scope>NUCLEOTIDE SEQUENCE [LARGE SCALE GENOMIC DNA]</scope>
    <source>
        <strain evidence="15 16">CGMCC 1.7286</strain>
    </source>
</reference>
<evidence type="ECO:0000256" key="6">
    <source>
        <dbReference type="ARBA" id="ARBA00023077"/>
    </source>
</evidence>
<dbReference type="EMBL" id="BMLT01000008">
    <property type="protein sequence ID" value="GGO84816.1"/>
    <property type="molecule type" value="Genomic_DNA"/>
</dbReference>
<gene>
    <name evidence="15" type="ORF">GCM10011348_31910</name>
</gene>
<evidence type="ECO:0000256" key="5">
    <source>
        <dbReference type="ARBA" id="ARBA00022692"/>
    </source>
</evidence>
<evidence type="ECO:0000256" key="4">
    <source>
        <dbReference type="ARBA" id="ARBA00022452"/>
    </source>
</evidence>
<keyword evidence="5 10" id="KW-0812">Transmembrane</keyword>
<proteinExistence type="inferred from homology"/>
<keyword evidence="7 10" id="KW-0472">Membrane</keyword>
<dbReference type="NCBIfam" id="TIGR01783">
    <property type="entry name" value="TonB-siderophor"/>
    <property type="match status" value="1"/>
</dbReference>
<feature type="compositionally biased region" description="Basic and acidic residues" evidence="12">
    <location>
        <begin position="69"/>
        <end position="82"/>
    </location>
</feature>
<dbReference type="SUPFAM" id="SSF56935">
    <property type="entry name" value="Porins"/>
    <property type="match status" value="1"/>
</dbReference>
<keyword evidence="16" id="KW-1185">Reference proteome</keyword>
<dbReference type="Gene3D" id="2.170.130.10">
    <property type="entry name" value="TonB-dependent receptor, plug domain"/>
    <property type="match status" value="1"/>
</dbReference>
<dbReference type="Proteomes" id="UP000599578">
    <property type="component" value="Unassembled WGS sequence"/>
</dbReference>
<dbReference type="Gene3D" id="2.40.170.20">
    <property type="entry name" value="TonB-dependent receptor, beta-barrel domain"/>
    <property type="match status" value="1"/>
</dbReference>
<dbReference type="AlphaFoldDB" id="A0A917ZKY7"/>
<dbReference type="GO" id="GO:0015344">
    <property type="term" value="F:siderophore uptake transmembrane transporter activity"/>
    <property type="evidence" value="ECO:0007669"/>
    <property type="project" value="TreeGrafter"/>
</dbReference>
<dbReference type="InterPro" id="IPR010105">
    <property type="entry name" value="TonB_sidphr_rcpt"/>
</dbReference>
<dbReference type="PANTHER" id="PTHR32552:SF83">
    <property type="entry name" value="BLR3904 PROTEIN"/>
    <property type="match status" value="1"/>
</dbReference>
<evidence type="ECO:0000256" key="12">
    <source>
        <dbReference type="SAM" id="MobiDB-lite"/>
    </source>
</evidence>
<evidence type="ECO:0000313" key="15">
    <source>
        <dbReference type="EMBL" id="GGO84816.1"/>
    </source>
</evidence>
<dbReference type="GO" id="GO:0038023">
    <property type="term" value="F:signaling receptor activity"/>
    <property type="evidence" value="ECO:0007669"/>
    <property type="project" value="InterPro"/>
</dbReference>
<dbReference type="PROSITE" id="PS52016">
    <property type="entry name" value="TONB_DEPENDENT_REC_3"/>
    <property type="match status" value="1"/>
</dbReference>
<evidence type="ECO:0000256" key="2">
    <source>
        <dbReference type="ARBA" id="ARBA00009810"/>
    </source>
</evidence>
<evidence type="ECO:0000256" key="1">
    <source>
        <dbReference type="ARBA" id="ARBA00004571"/>
    </source>
</evidence>
<feature type="domain" description="TonB-dependent receptor-like beta-barrel" evidence="13">
    <location>
        <begin position="263"/>
        <end position="713"/>
    </location>
</feature>
<dbReference type="Pfam" id="PF00593">
    <property type="entry name" value="TonB_dep_Rec_b-barrel"/>
    <property type="match status" value="1"/>
</dbReference>
<dbReference type="Pfam" id="PF07715">
    <property type="entry name" value="Plug"/>
    <property type="match status" value="1"/>
</dbReference>
<accession>A0A917ZKY7</accession>
<dbReference type="InterPro" id="IPR039426">
    <property type="entry name" value="TonB-dep_rcpt-like"/>
</dbReference>
<evidence type="ECO:0000259" key="13">
    <source>
        <dbReference type="Pfam" id="PF00593"/>
    </source>
</evidence>
<dbReference type="RefSeq" id="WP_188861598.1">
    <property type="nucleotide sequence ID" value="NZ_BMLT01000008.1"/>
</dbReference>
<dbReference type="GO" id="GO:0009279">
    <property type="term" value="C:cell outer membrane"/>
    <property type="evidence" value="ECO:0007669"/>
    <property type="project" value="UniProtKB-SubCell"/>
</dbReference>
<keyword evidence="3 10" id="KW-0813">Transport</keyword>
<evidence type="ECO:0000256" key="3">
    <source>
        <dbReference type="ARBA" id="ARBA00022448"/>
    </source>
</evidence>